<proteinExistence type="predicted"/>
<evidence type="ECO:0000313" key="2">
    <source>
        <dbReference type="Proteomes" id="UP000470082"/>
    </source>
</evidence>
<dbReference type="EMBL" id="VUMM01000003">
    <property type="protein sequence ID" value="MSS00997.1"/>
    <property type="molecule type" value="Genomic_DNA"/>
</dbReference>
<keyword evidence="2" id="KW-1185">Reference proteome</keyword>
<dbReference type="AlphaFoldDB" id="A0A7X2N236"/>
<dbReference type="PANTHER" id="PTHR30087:SF1">
    <property type="entry name" value="HYPOTHETICAL CYTOSOLIC PROTEIN"/>
    <property type="match status" value="1"/>
</dbReference>
<dbReference type="PANTHER" id="PTHR30087">
    <property type="entry name" value="INNER MEMBRANE PROTEIN"/>
    <property type="match status" value="1"/>
</dbReference>
<evidence type="ECO:0000313" key="1">
    <source>
        <dbReference type="EMBL" id="MSS00997.1"/>
    </source>
</evidence>
<name>A0A7X2N236_9FIRM</name>
<accession>A0A7X2N236</accession>
<dbReference type="InterPro" id="IPR007553">
    <property type="entry name" value="2-thiour_desulf"/>
</dbReference>
<dbReference type="RefSeq" id="WP_154459473.1">
    <property type="nucleotide sequence ID" value="NZ_VUMM01000003.1"/>
</dbReference>
<gene>
    <name evidence="1" type="ORF">FYJ50_02500</name>
</gene>
<dbReference type="Pfam" id="PF04463">
    <property type="entry name" value="2-thiour_desulf"/>
    <property type="match status" value="1"/>
</dbReference>
<protein>
    <submittedName>
        <fullName evidence="1">DUF523 domain-containing protein</fullName>
    </submittedName>
</protein>
<sequence>MKIAVSACLLGENCKYNGGNNFNSELLKRIEKHEILSICPEVEGGLSIPRDCCEILNGKVMSCKGVDVTSSFEKGAKVCLKKVMDFHADLIIVQSRSPSCGVNEIYDGSFSHTKIKGNGIFVQKCIEAGLKVIDIKEYLNYE</sequence>
<reference evidence="1 2" key="1">
    <citation type="submission" date="2019-08" db="EMBL/GenBank/DDBJ databases">
        <title>In-depth cultivation of the pig gut microbiome towards novel bacterial diversity and tailored functional studies.</title>
        <authorList>
            <person name="Wylensek D."/>
            <person name="Hitch T.C.A."/>
            <person name="Clavel T."/>
        </authorList>
    </citation>
    <scope>NUCLEOTIDE SEQUENCE [LARGE SCALE GENOMIC DNA]</scope>
    <source>
        <strain evidence="1 2">LKV-178-WT-2G</strain>
    </source>
</reference>
<comment type="caution">
    <text evidence="1">The sequence shown here is derived from an EMBL/GenBank/DDBJ whole genome shotgun (WGS) entry which is preliminary data.</text>
</comment>
<dbReference type="Proteomes" id="UP000470082">
    <property type="component" value="Unassembled WGS sequence"/>
</dbReference>
<organism evidence="1 2">
    <name type="scientific">Floccifex porci</name>
    <dbReference type="NCBI Taxonomy" id="2606629"/>
    <lineage>
        <taxon>Bacteria</taxon>
        <taxon>Bacillati</taxon>
        <taxon>Bacillota</taxon>
        <taxon>Erysipelotrichia</taxon>
        <taxon>Erysipelotrichales</taxon>
        <taxon>Erysipelotrichaceae</taxon>
        <taxon>Floccifex</taxon>
    </lineage>
</organism>